<feature type="compositionally biased region" description="Low complexity" evidence="9">
    <location>
        <begin position="150"/>
        <end position="160"/>
    </location>
</feature>
<dbReference type="Gene3D" id="3.30.70.330">
    <property type="match status" value="2"/>
</dbReference>
<dbReference type="InterPro" id="IPR034247">
    <property type="entry name" value="Rrt5_RRM2"/>
</dbReference>
<keyword evidence="4" id="KW-0677">Repeat</keyword>
<keyword evidence="7" id="KW-0804">Transcription</keyword>
<comment type="similarity">
    <text evidence="2">Belongs to the RRT5 family.</text>
</comment>
<evidence type="ECO:0000313" key="12">
    <source>
        <dbReference type="Proteomes" id="UP000422736"/>
    </source>
</evidence>
<keyword evidence="12" id="KW-1185">Reference proteome</keyword>
<dbReference type="PANTHER" id="PTHR23236:SF119">
    <property type="entry name" value="NUCLEAR RNA-BINDING PROTEIN SART-3"/>
    <property type="match status" value="1"/>
</dbReference>
<dbReference type="SMART" id="SM00360">
    <property type="entry name" value="RRM"/>
    <property type="match status" value="2"/>
</dbReference>
<evidence type="ECO:0000259" key="10">
    <source>
        <dbReference type="PROSITE" id="PS50102"/>
    </source>
</evidence>
<reference evidence="11 12" key="1">
    <citation type="submission" date="2016-03" db="EMBL/GenBank/DDBJ databases">
        <title>How can Kluyveromyces marxianus grow so fast - potential evolutionary course in Saccharomyces Complex revealed by comparative genomics.</title>
        <authorList>
            <person name="Mo W."/>
            <person name="Lu W."/>
            <person name="Yang X."/>
            <person name="Qi J."/>
            <person name="Lv H."/>
        </authorList>
    </citation>
    <scope>NUCLEOTIDE SEQUENCE [LARGE SCALE GENOMIC DNA]</scope>
    <source>
        <strain evidence="11 12">FIM1</strain>
    </source>
</reference>
<dbReference type="Proteomes" id="UP000422736">
    <property type="component" value="Chromosome 5"/>
</dbReference>
<dbReference type="CDD" id="cd12410">
    <property type="entry name" value="RRM2_RRT5"/>
    <property type="match status" value="1"/>
</dbReference>
<evidence type="ECO:0000256" key="4">
    <source>
        <dbReference type="ARBA" id="ARBA00022737"/>
    </source>
</evidence>
<evidence type="ECO:0000256" key="3">
    <source>
        <dbReference type="ARBA" id="ARBA00015811"/>
    </source>
</evidence>
<dbReference type="SUPFAM" id="SSF54928">
    <property type="entry name" value="RNA-binding domain, RBD"/>
    <property type="match status" value="2"/>
</dbReference>
<feature type="compositionally biased region" description="Basic residues" evidence="9">
    <location>
        <begin position="130"/>
        <end position="144"/>
    </location>
</feature>
<dbReference type="InterPro" id="IPR034244">
    <property type="entry name" value="Rrt5_RRM1"/>
</dbReference>
<feature type="compositionally biased region" description="Low complexity" evidence="9">
    <location>
        <begin position="441"/>
        <end position="464"/>
    </location>
</feature>
<evidence type="ECO:0000256" key="2">
    <source>
        <dbReference type="ARBA" id="ARBA00006567"/>
    </source>
</evidence>
<proteinExistence type="inferred from homology"/>
<feature type="domain" description="RRM" evidence="10">
    <location>
        <begin position="4"/>
        <end position="87"/>
    </location>
</feature>
<feature type="compositionally biased region" description="Low complexity" evidence="9">
    <location>
        <begin position="379"/>
        <end position="392"/>
    </location>
</feature>
<gene>
    <name evidence="11" type="primary">NSR1</name>
    <name evidence="11" type="ORF">FIM1_3565</name>
</gene>
<dbReference type="Pfam" id="PF00076">
    <property type="entry name" value="RRM_1"/>
    <property type="match status" value="2"/>
</dbReference>
<comment type="function">
    <text evidence="1">May be involved in the modulation of rDNA transcription.</text>
</comment>
<sequence length="483" mass="51443">MSHPRVYISNLSFEATESQLYEFLQDYGVVSVLIPSQTVRGLKNKAVRPFGIAYAEFSNEEDALKVIKELSGKIFMERTLNLRMHIPIDSNKASGGKKGSESPEASSSQENNDAANPEPVPAQAQTSTKVKAKRHRLRSFRRKHREENIVVVPPETTQEVPENEHSETPAGTQDAAQGAAPIVGSDPITEAALGVVPPVAEESATSASDSATTAAATGESPSSSSSPGDNSEAAASGEGSPANATENDAPVRPASENVAFIGFIPRNTTDDQIRTYFKGLEPQEIIVFKNRTYRRGFTFHRHFTAALVTFPDAEKLDAAKQFVSQEKFKGKQITVKNAFLDKIEEVKQVLVKKTGTNSATENAEQATSNPDAAEPAQNEEPVTTEEAVTTQVPSVEEDVETSTAQAEGETAVEVSKQPETTEAAPDVNVEGEAPSQEPVSETEAPVETAAPTDAPTDADAVPVVGSADACAQVDAQQPVEQAA</sequence>
<dbReference type="PANTHER" id="PTHR23236">
    <property type="entry name" value="EUKARYOTIC TRANSLATION INITIATION FACTOR 4B/4H"/>
    <property type="match status" value="1"/>
</dbReference>
<dbReference type="InterPro" id="IPR035979">
    <property type="entry name" value="RBD_domain_sf"/>
</dbReference>
<feature type="region of interest" description="Disordered" evidence="9">
    <location>
        <begin position="87"/>
        <end position="177"/>
    </location>
</feature>
<organism evidence="11 12">
    <name type="scientific">Kluyveromyces marxianus</name>
    <name type="common">Yeast</name>
    <name type="synonym">Candida kefyr</name>
    <dbReference type="NCBI Taxonomy" id="4911"/>
    <lineage>
        <taxon>Eukaryota</taxon>
        <taxon>Fungi</taxon>
        <taxon>Dikarya</taxon>
        <taxon>Ascomycota</taxon>
        <taxon>Saccharomycotina</taxon>
        <taxon>Saccharomycetes</taxon>
        <taxon>Saccharomycetales</taxon>
        <taxon>Saccharomycetaceae</taxon>
        <taxon>Kluyveromyces</taxon>
    </lineage>
</organism>
<name>A0ABX6EZ29_KLUMA</name>
<feature type="region of interest" description="Disordered" evidence="9">
    <location>
        <begin position="357"/>
        <end position="465"/>
    </location>
</feature>
<evidence type="ECO:0000256" key="7">
    <source>
        <dbReference type="ARBA" id="ARBA00023163"/>
    </source>
</evidence>
<feature type="compositionally biased region" description="Polar residues" evidence="9">
    <location>
        <begin position="103"/>
        <end position="114"/>
    </location>
</feature>
<evidence type="ECO:0000313" key="11">
    <source>
        <dbReference type="EMBL" id="QGN16840.1"/>
    </source>
</evidence>
<dbReference type="InterPro" id="IPR000504">
    <property type="entry name" value="RRM_dom"/>
</dbReference>
<evidence type="ECO:0000256" key="5">
    <source>
        <dbReference type="ARBA" id="ARBA00022884"/>
    </source>
</evidence>
<feature type="region of interest" description="Disordered" evidence="9">
    <location>
        <begin position="200"/>
        <end position="252"/>
    </location>
</feature>
<evidence type="ECO:0000256" key="1">
    <source>
        <dbReference type="ARBA" id="ARBA00003119"/>
    </source>
</evidence>
<dbReference type="PROSITE" id="PS50102">
    <property type="entry name" value="RRM"/>
    <property type="match status" value="1"/>
</dbReference>
<dbReference type="EMBL" id="CP015058">
    <property type="protein sequence ID" value="QGN16840.1"/>
    <property type="molecule type" value="Genomic_DNA"/>
</dbReference>
<keyword evidence="5 8" id="KW-0694">RNA-binding</keyword>
<evidence type="ECO:0000256" key="9">
    <source>
        <dbReference type="SAM" id="MobiDB-lite"/>
    </source>
</evidence>
<evidence type="ECO:0000256" key="6">
    <source>
        <dbReference type="ARBA" id="ARBA00023015"/>
    </source>
</evidence>
<evidence type="ECO:0000256" key="8">
    <source>
        <dbReference type="PROSITE-ProRule" id="PRU00176"/>
    </source>
</evidence>
<accession>A0ABX6EZ29</accession>
<dbReference type="InterPro" id="IPR012677">
    <property type="entry name" value="Nucleotide-bd_a/b_plait_sf"/>
</dbReference>
<dbReference type="CDD" id="cd12409">
    <property type="entry name" value="RRM1_RRT5"/>
    <property type="match status" value="1"/>
</dbReference>
<feature type="compositionally biased region" description="Polar residues" evidence="9">
    <location>
        <begin position="357"/>
        <end position="370"/>
    </location>
</feature>
<keyword evidence="6" id="KW-0805">Transcription regulation</keyword>
<feature type="compositionally biased region" description="Low complexity" evidence="9">
    <location>
        <begin position="200"/>
        <end position="244"/>
    </location>
</feature>
<protein>
    <recommendedName>
        <fullName evidence="3">Regulator of rDNA transcription protein 5</fullName>
    </recommendedName>
</protein>